<evidence type="ECO:0000313" key="4">
    <source>
        <dbReference type="Proteomes" id="UP001597368"/>
    </source>
</evidence>
<evidence type="ECO:0008006" key="5">
    <source>
        <dbReference type="Google" id="ProtNLM"/>
    </source>
</evidence>
<evidence type="ECO:0000313" key="3">
    <source>
        <dbReference type="EMBL" id="MFD1930144.1"/>
    </source>
</evidence>
<evidence type="ECO:0000256" key="1">
    <source>
        <dbReference type="SAM" id="MobiDB-lite"/>
    </source>
</evidence>
<proteinExistence type="predicted"/>
<comment type="caution">
    <text evidence="3">The sequence shown here is derived from an EMBL/GenBank/DDBJ whole genome shotgun (WGS) entry which is preliminary data.</text>
</comment>
<dbReference type="EMBL" id="JBHUFV010000003">
    <property type="protein sequence ID" value="MFD1930144.1"/>
    <property type="molecule type" value="Genomic_DNA"/>
</dbReference>
<dbReference type="InterPro" id="IPR011042">
    <property type="entry name" value="6-blade_b-propeller_TolB-like"/>
</dbReference>
<dbReference type="RefSeq" id="WP_379568274.1">
    <property type="nucleotide sequence ID" value="NZ_JBHUFV010000003.1"/>
</dbReference>
<organism evidence="3 4">
    <name type="scientific">Nonomuraea mangrovi</name>
    <dbReference type="NCBI Taxonomy" id="2316207"/>
    <lineage>
        <taxon>Bacteria</taxon>
        <taxon>Bacillati</taxon>
        <taxon>Actinomycetota</taxon>
        <taxon>Actinomycetes</taxon>
        <taxon>Streptosporangiales</taxon>
        <taxon>Streptosporangiaceae</taxon>
        <taxon>Nonomuraea</taxon>
    </lineage>
</organism>
<accession>A0ABW4SLU1</accession>
<keyword evidence="2" id="KW-1133">Transmembrane helix</keyword>
<dbReference type="SUPFAM" id="SSF82171">
    <property type="entry name" value="DPP6 N-terminal domain-like"/>
    <property type="match status" value="1"/>
</dbReference>
<reference evidence="4" key="1">
    <citation type="journal article" date="2019" name="Int. J. Syst. Evol. Microbiol.">
        <title>The Global Catalogue of Microorganisms (GCM) 10K type strain sequencing project: providing services to taxonomists for standard genome sequencing and annotation.</title>
        <authorList>
            <consortium name="The Broad Institute Genomics Platform"/>
            <consortium name="The Broad Institute Genome Sequencing Center for Infectious Disease"/>
            <person name="Wu L."/>
            <person name="Ma J."/>
        </authorList>
    </citation>
    <scope>NUCLEOTIDE SEQUENCE [LARGE SCALE GENOMIC DNA]</scope>
    <source>
        <strain evidence="4">ICMP 6774ER</strain>
    </source>
</reference>
<protein>
    <recommendedName>
        <fullName evidence="5">WD40 repeat domain-containing protein</fullName>
    </recommendedName>
</protein>
<keyword evidence="2" id="KW-0472">Membrane</keyword>
<feature type="transmembrane region" description="Helical" evidence="2">
    <location>
        <begin position="40"/>
        <end position="61"/>
    </location>
</feature>
<gene>
    <name evidence="3" type="ORF">ACFSKW_01500</name>
</gene>
<feature type="region of interest" description="Disordered" evidence="1">
    <location>
        <begin position="288"/>
        <end position="314"/>
    </location>
</feature>
<keyword evidence="2" id="KW-0812">Transmembrane</keyword>
<evidence type="ECO:0000256" key="2">
    <source>
        <dbReference type="SAM" id="Phobius"/>
    </source>
</evidence>
<keyword evidence="4" id="KW-1185">Reference proteome</keyword>
<dbReference type="Proteomes" id="UP001597368">
    <property type="component" value="Unassembled WGS sequence"/>
</dbReference>
<sequence length="408" mass="44078">MTIDDVVKETLGRWADEAQVPQGLADRALGGRRRGRIRTFAVIAGATAAVVAAAVTVPATIQDTTGTQIVLARTGLLADGPAITLPELTEVSADPDASPPTRLVSTPEVALYAYYVWDHEKISDKRQILKRTWYLYNPATAAYEKTPWAMVDVAPGGYVAVLEEQQARRVGVLSPDGQARWVDLERPASTVQWSPDGGRLLLTSYAANPDEQGREDENGSAEIVRVARTGFSVVDVATGQAAFRPLASDEDMYEQDLRWSDDGTLIWEQGGAQPPSRRFYDLEGRPHEAPPKAVTTHQKAGLSPGGRTLATDSPDKGAVVGLADVATGRVTALKPVAGHWIEQALAWSGEDRLVTWACELEGTDGCRISEFRNRLLLVDADGGGAVPLTGFRENSQQPGSWEPLFARR</sequence>
<name>A0ABW4SLU1_9ACTN</name>
<dbReference type="Gene3D" id="2.120.10.30">
    <property type="entry name" value="TolB, C-terminal domain"/>
    <property type="match status" value="1"/>
</dbReference>